<keyword evidence="5 9" id="KW-1133">Transmembrane helix</keyword>
<feature type="compositionally biased region" description="Polar residues" evidence="8">
    <location>
        <begin position="276"/>
        <end position="285"/>
    </location>
</feature>
<name>A0A6L2PM05_COPFO</name>
<keyword evidence="6 9" id="KW-0472">Membrane</keyword>
<evidence type="ECO:0000313" key="11">
    <source>
        <dbReference type="Proteomes" id="UP000502823"/>
    </source>
</evidence>
<evidence type="ECO:0000256" key="8">
    <source>
        <dbReference type="SAM" id="MobiDB-lite"/>
    </source>
</evidence>
<dbReference type="InterPro" id="IPR029020">
    <property type="entry name" value="Ammonium/urea_transptr"/>
</dbReference>
<comment type="subcellular location">
    <subcellularLocation>
        <location evidence="1">Cell membrane</location>
        <topology evidence="1">Multi-pass membrane protein</topology>
    </subcellularLocation>
</comment>
<feature type="transmembrane region" description="Helical" evidence="9">
    <location>
        <begin position="54"/>
        <end position="74"/>
    </location>
</feature>
<evidence type="ECO:0000313" key="10">
    <source>
        <dbReference type="EMBL" id="GFG33416.1"/>
    </source>
</evidence>
<comment type="similarity">
    <text evidence="2">Belongs to the urea transporter family.</text>
</comment>
<evidence type="ECO:0000256" key="6">
    <source>
        <dbReference type="ARBA" id="ARBA00023136"/>
    </source>
</evidence>
<feature type="transmembrane region" description="Helical" evidence="9">
    <location>
        <begin position="584"/>
        <end position="605"/>
    </location>
</feature>
<sequence length="655" mass="70939">MAVVCWGLYSGRISWLPLCHKLTWRYLLYLQVVLADNPISGVLIFIALTVANPLVSGAGLLTASVGLLVSIAVIPQSSEVLGQGLTVFNSLLIGLITAGALPTRYGLDLETWHWFAMAIASVMSVYVESALGNVLGSLCRFPLPYLTVPFNIVQPLLFLTVISMNTHNNSDTLSVTALHITSRPPPLIPSSLVSIDRYIPLLESTPQSPLLLQLKAVKEMTPAGASLYGFTTHRNTFTGEISEDKSRQAHILNIQHTTVKPNENLEIQNTFQYGESMSNNTLQKTTESDRGLHLRENSTRTVDESEGGQSLPIAADVYQQKETSVTAMAPESKHSAPSESASKTNNSHLQQNSKERNSSYSADNAVGLPRDIPDYESEGDAYGAGSTFSIAPSNVDLTTPETSQLYSTSIASDFNEENMSPDEGPVTARVKRSNSLEAAQQNSLPLHQNASFDVMEPLVDWGEVFSGVVLSMSQVFGISHAPAAILIYLAVLIYSPIMAAFGVLGATIATITGLLLTDADTYATTGGVYDGTWGFNGLLSAMCLGGLFFVVNWPATLAAVLSSFLSTIILNVLIPVFAQAELFPLSWPFNLSTLLFLCVASSAIVRPRAISFPEKHLQDYKRLLFQRAQVQYVQKCDISFNVLCDNTDLLKVIGS</sequence>
<feature type="transmembrane region" description="Helical" evidence="9">
    <location>
        <begin position="111"/>
        <end position="131"/>
    </location>
</feature>
<reference evidence="11" key="1">
    <citation type="submission" date="2020-01" db="EMBL/GenBank/DDBJ databases">
        <title>Draft genome sequence of the Termite Coptotermes fromosanus.</title>
        <authorList>
            <person name="Itakura S."/>
            <person name="Yosikawa Y."/>
            <person name="Umezawa K."/>
        </authorList>
    </citation>
    <scope>NUCLEOTIDE SEQUENCE [LARGE SCALE GENOMIC DNA]</scope>
</reference>
<feature type="transmembrane region" description="Helical" evidence="9">
    <location>
        <begin position="485"/>
        <end position="511"/>
    </location>
</feature>
<feature type="transmembrane region" description="Helical" evidence="9">
    <location>
        <begin position="143"/>
        <end position="164"/>
    </location>
</feature>
<feature type="transmembrane region" description="Helical" evidence="9">
    <location>
        <begin position="86"/>
        <end position="105"/>
    </location>
</feature>
<feature type="transmembrane region" description="Helical" evidence="9">
    <location>
        <begin position="26"/>
        <end position="48"/>
    </location>
</feature>
<dbReference type="PANTHER" id="PTHR10464:SF4">
    <property type="entry name" value="UREA TRANSPORTER"/>
    <property type="match status" value="1"/>
</dbReference>
<dbReference type="Pfam" id="PF03253">
    <property type="entry name" value="UT"/>
    <property type="match status" value="2"/>
</dbReference>
<dbReference type="EMBL" id="BLKM01008356">
    <property type="protein sequence ID" value="GFG33416.1"/>
    <property type="molecule type" value="Genomic_DNA"/>
</dbReference>
<dbReference type="OrthoDB" id="426293at2759"/>
<feature type="transmembrane region" description="Helical" evidence="9">
    <location>
        <begin position="531"/>
        <end position="550"/>
    </location>
</feature>
<evidence type="ECO:0000256" key="9">
    <source>
        <dbReference type="SAM" id="Phobius"/>
    </source>
</evidence>
<dbReference type="AlphaFoldDB" id="A0A6L2PM05"/>
<dbReference type="GO" id="GO:0005886">
    <property type="term" value="C:plasma membrane"/>
    <property type="evidence" value="ECO:0007669"/>
    <property type="project" value="UniProtKB-SubCell"/>
</dbReference>
<evidence type="ECO:0000256" key="4">
    <source>
        <dbReference type="ARBA" id="ARBA00022692"/>
    </source>
</evidence>
<feature type="compositionally biased region" description="Polar residues" evidence="8">
    <location>
        <begin position="337"/>
        <end position="362"/>
    </location>
</feature>
<feature type="compositionally biased region" description="Basic and acidic residues" evidence="8">
    <location>
        <begin position="286"/>
        <end position="303"/>
    </location>
</feature>
<dbReference type="Proteomes" id="UP000502823">
    <property type="component" value="Unassembled WGS sequence"/>
</dbReference>
<proteinExistence type="inferred from homology"/>
<gene>
    <name evidence="10" type="ORF">Cfor_10010</name>
</gene>
<organism evidence="10 11">
    <name type="scientific">Coptotermes formosanus</name>
    <name type="common">Formosan subterranean termite</name>
    <dbReference type="NCBI Taxonomy" id="36987"/>
    <lineage>
        <taxon>Eukaryota</taxon>
        <taxon>Metazoa</taxon>
        <taxon>Ecdysozoa</taxon>
        <taxon>Arthropoda</taxon>
        <taxon>Hexapoda</taxon>
        <taxon>Insecta</taxon>
        <taxon>Pterygota</taxon>
        <taxon>Neoptera</taxon>
        <taxon>Polyneoptera</taxon>
        <taxon>Dictyoptera</taxon>
        <taxon>Blattodea</taxon>
        <taxon>Blattoidea</taxon>
        <taxon>Termitoidae</taxon>
        <taxon>Rhinotermitidae</taxon>
        <taxon>Coptotermes</taxon>
    </lineage>
</organism>
<dbReference type="GO" id="GO:0015204">
    <property type="term" value="F:urea transmembrane transporter activity"/>
    <property type="evidence" value="ECO:0007669"/>
    <property type="project" value="InterPro"/>
</dbReference>
<dbReference type="Gene3D" id="1.10.3430.10">
    <property type="entry name" value="Ammonium transporter AmtB like domains"/>
    <property type="match status" value="2"/>
</dbReference>
<dbReference type="InterPro" id="IPR004937">
    <property type="entry name" value="Urea_transporter"/>
</dbReference>
<protein>
    <recommendedName>
        <fullName evidence="12">Urea transporter</fullName>
    </recommendedName>
</protein>
<keyword evidence="3" id="KW-1003">Cell membrane</keyword>
<comment type="catalytic activity">
    <reaction evidence="7">
        <text>urea(in) = urea(out)</text>
        <dbReference type="Rhea" id="RHEA:32799"/>
        <dbReference type="ChEBI" id="CHEBI:16199"/>
    </reaction>
</comment>
<dbReference type="PANTHER" id="PTHR10464">
    <property type="entry name" value="UREA TRANSPORTER"/>
    <property type="match status" value="1"/>
</dbReference>
<evidence type="ECO:0000256" key="7">
    <source>
        <dbReference type="ARBA" id="ARBA00033993"/>
    </source>
</evidence>
<dbReference type="InParanoid" id="A0A6L2PM05"/>
<keyword evidence="4 9" id="KW-0812">Transmembrane</keyword>
<evidence type="ECO:0000256" key="3">
    <source>
        <dbReference type="ARBA" id="ARBA00022475"/>
    </source>
</evidence>
<evidence type="ECO:0008006" key="12">
    <source>
        <dbReference type="Google" id="ProtNLM"/>
    </source>
</evidence>
<feature type="transmembrane region" description="Helical" evidence="9">
    <location>
        <begin position="557"/>
        <end position="578"/>
    </location>
</feature>
<accession>A0A6L2PM05</accession>
<evidence type="ECO:0000256" key="1">
    <source>
        <dbReference type="ARBA" id="ARBA00004651"/>
    </source>
</evidence>
<evidence type="ECO:0000256" key="2">
    <source>
        <dbReference type="ARBA" id="ARBA00005914"/>
    </source>
</evidence>
<comment type="caution">
    <text evidence="10">The sequence shown here is derived from an EMBL/GenBank/DDBJ whole genome shotgun (WGS) entry which is preliminary data.</text>
</comment>
<keyword evidence="11" id="KW-1185">Reference proteome</keyword>
<feature type="region of interest" description="Disordered" evidence="8">
    <location>
        <begin position="276"/>
        <end position="380"/>
    </location>
</feature>
<evidence type="ECO:0000256" key="5">
    <source>
        <dbReference type="ARBA" id="ARBA00022989"/>
    </source>
</evidence>